<proteinExistence type="predicted"/>
<organism evidence="1 2">
    <name type="scientific">Emiliania huxleyi (strain CCMP1516)</name>
    <dbReference type="NCBI Taxonomy" id="280463"/>
    <lineage>
        <taxon>Eukaryota</taxon>
        <taxon>Haptista</taxon>
        <taxon>Haptophyta</taxon>
        <taxon>Prymnesiophyceae</taxon>
        <taxon>Isochrysidales</taxon>
        <taxon>Noelaerhabdaceae</taxon>
        <taxon>Emiliania</taxon>
    </lineage>
</organism>
<dbReference type="HOGENOM" id="CLU_1154274_0_0_1"/>
<protein>
    <recommendedName>
        <fullName evidence="3">FZ domain-containing protein</fullName>
    </recommendedName>
</protein>
<keyword evidence="2" id="KW-1185">Reference proteome</keyword>
<dbReference type="GeneID" id="17274406"/>
<reference evidence="2" key="1">
    <citation type="journal article" date="2013" name="Nature">
        <title>Pan genome of the phytoplankton Emiliania underpins its global distribution.</title>
        <authorList>
            <person name="Read B.A."/>
            <person name="Kegel J."/>
            <person name="Klute M.J."/>
            <person name="Kuo A."/>
            <person name="Lefebvre S.C."/>
            <person name="Maumus F."/>
            <person name="Mayer C."/>
            <person name="Miller J."/>
            <person name="Monier A."/>
            <person name="Salamov A."/>
            <person name="Young J."/>
            <person name="Aguilar M."/>
            <person name="Claverie J.M."/>
            <person name="Frickenhaus S."/>
            <person name="Gonzalez K."/>
            <person name="Herman E.K."/>
            <person name="Lin Y.C."/>
            <person name="Napier J."/>
            <person name="Ogata H."/>
            <person name="Sarno A.F."/>
            <person name="Shmutz J."/>
            <person name="Schroeder D."/>
            <person name="de Vargas C."/>
            <person name="Verret F."/>
            <person name="von Dassow P."/>
            <person name="Valentin K."/>
            <person name="Van de Peer Y."/>
            <person name="Wheeler G."/>
            <person name="Dacks J.B."/>
            <person name="Delwiche C.F."/>
            <person name="Dyhrman S.T."/>
            <person name="Glockner G."/>
            <person name="John U."/>
            <person name="Richards T."/>
            <person name="Worden A.Z."/>
            <person name="Zhang X."/>
            <person name="Grigoriev I.V."/>
            <person name="Allen A.E."/>
            <person name="Bidle K."/>
            <person name="Borodovsky M."/>
            <person name="Bowler C."/>
            <person name="Brownlee C."/>
            <person name="Cock J.M."/>
            <person name="Elias M."/>
            <person name="Gladyshev V.N."/>
            <person name="Groth M."/>
            <person name="Guda C."/>
            <person name="Hadaegh A."/>
            <person name="Iglesias-Rodriguez M.D."/>
            <person name="Jenkins J."/>
            <person name="Jones B.M."/>
            <person name="Lawson T."/>
            <person name="Leese F."/>
            <person name="Lindquist E."/>
            <person name="Lobanov A."/>
            <person name="Lomsadze A."/>
            <person name="Malik S.B."/>
            <person name="Marsh M.E."/>
            <person name="Mackinder L."/>
            <person name="Mock T."/>
            <person name="Mueller-Roeber B."/>
            <person name="Pagarete A."/>
            <person name="Parker M."/>
            <person name="Probert I."/>
            <person name="Quesneville H."/>
            <person name="Raines C."/>
            <person name="Rensing S.A."/>
            <person name="Riano-Pachon D.M."/>
            <person name="Richier S."/>
            <person name="Rokitta S."/>
            <person name="Shiraiwa Y."/>
            <person name="Soanes D.M."/>
            <person name="van der Giezen M."/>
            <person name="Wahlund T.M."/>
            <person name="Williams B."/>
            <person name="Wilson W."/>
            <person name="Wolfe G."/>
            <person name="Wurch L.L."/>
        </authorList>
    </citation>
    <scope>NUCLEOTIDE SEQUENCE</scope>
</reference>
<evidence type="ECO:0000313" key="1">
    <source>
        <dbReference type="EnsemblProtists" id="EOD28860"/>
    </source>
</evidence>
<accession>A0A0D3JZC5</accession>
<dbReference type="Proteomes" id="UP000013827">
    <property type="component" value="Unassembled WGS sequence"/>
</dbReference>
<dbReference type="KEGG" id="ehx:EMIHUDRAFT_442893"/>
<dbReference type="PaxDb" id="2903-EOD28860"/>
<reference evidence="1" key="2">
    <citation type="submission" date="2024-10" db="UniProtKB">
        <authorList>
            <consortium name="EnsemblProtists"/>
        </authorList>
    </citation>
    <scope>IDENTIFICATION</scope>
</reference>
<sequence>MRATSQAPRNASSMSRTTYLSTATRRSFTSPMLPRAFQCHIPGVISVLQTLNLQEMKAGVERYPDSPLPASSASSISRRPLFAPFMDDPMPPPAPPPLPPPSPCDQGFVPTCEHAKGFGLCRVGKEPCPESCVAEVLRVCPETCALPRNVTEGHGLWNENSEFIPADYDTPAPEAAKAAICAACSDRPGLKCCHNHPHDDRRRLETASSGSCGAYMPYAAGTPLVRALAAHVGSVSALTGG</sequence>
<evidence type="ECO:0000313" key="2">
    <source>
        <dbReference type="Proteomes" id="UP000013827"/>
    </source>
</evidence>
<dbReference type="EnsemblProtists" id="EOD28860">
    <property type="protein sequence ID" value="EOD28860"/>
    <property type="gene ID" value="EMIHUDRAFT_442893"/>
</dbReference>
<dbReference type="AlphaFoldDB" id="A0A0D3JZC5"/>
<name>A0A0D3JZC5_EMIH1</name>
<dbReference type="RefSeq" id="XP_005781289.1">
    <property type="nucleotide sequence ID" value="XM_005781232.1"/>
</dbReference>
<evidence type="ECO:0008006" key="3">
    <source>
        <dbReference type="Google" id="ProtNLM"/>
    </source>
</evidence>